<comment type="function">
    <text evidence="1">Responsible for the deiodination of T4 (3,5,3',5'-tetraiodothyronine).</text>
</comment>
<keyword evidence="1" id="KW-0712">Selenocysteine</keyword>
<evidence type="ECO:0000313" key="2">
    <source>
        <dbReference type="EMBL" id="CAH1794763.1"/>
    </source>
</evidence>
<organism evidence="2 3">
    <name type="scientific">Owenia fusiformis</name>
    <name type="common">Polychaete worm</name>
    <dbReference type="NCBI Taxonomy" id="6347"/>
    <lineage>
        <taxon>Eukaryota</taxon>
        <taxon>Metazoa</taxon>
        <taxon>Spiralia</taxon>
        <taxon>Lophotrochozoa</taxon>
        <taxon>Annelida</taxon>
        <taxon>Polychaeta</taxon>
        <taxon>Sedentaria</taxon>
        <taxon>Canalipalpata</taxon>
        <taxon>Sabellida</taxon>
        <taxon>Oweniida</taxon>
        <taxon>Oweniidae</taxon>
        <taxon>Owenia</taxon>
    </lineage>
</organism>
<protein>
    <recommendedName>
        <fullName evidence="1">Iodothyronine deiodinase</fullName>
    </recommendedName>
</protein>
<gene>
    <name evidence="2" type="ORF">OFUS_LOCUS19406</name>
</gene>
<comment type="similarity">
    <text evidence="1">Belongs to the iodothyronine deiodinase family.</text>
</comment>
<dbReference type="GO" id="GO:0042403">
    <property type="term" value="P:thyroid hormone metabolic process"/>
    <property type="evidence" value="ECO:0007669"/>
    <property type="project" value="TreeGrafter"/>
</dbReference>
<accession>A0A8J1XYY1</accession>
<dbReference type="Pfam" id="PF00837">
    <property type="entry name" value="T4_deiodinase"/>
    <property type="match status" value="1"/>
</dbReference>
<evidence type="ECO:0000313" key="3">
    <source>
        <dbReference type="Proteomes" id="UP000749559"/>
    </source>
</evidence>
<name>A0A8J1XYY1_OWEFU</name>
<keyword evidence="3" id="KW-1185">Reference proteome</keyword>
<dbReference type="AlphaFoldDB" id="A0A8J1XYY1"/>
<dbReference type="GO" id="GO:0042446">
    <property type="term" value="P:hormone biosynthetic process"/>
    <property type="evidence" value="ECO:0007669"/>
    <property type="project" value="UniProtKB-KW"/>
</dbReference>
<dbReference type="OrthoDB" id="428577at2759"/>
<dbReference type="GO" id="GO:0004800">
    <property type="term" value="F:thyroxine 5'-deiodinase activity"/>
    <property type="evidence" value="ECO:0007669"/>
    <property type="project" value="InterPro"/>
</dbReference>
<dbReference type="PANTHER" id="PTHR11781:SF22">
    <property type="entry name" value="TYPE I IODOTHYRONINE DEIODINASE"/>
    <property type="match status" value="1"/>
</dbReference>
<dbReference type="EMBL" id="CAIIXF020000009">
    <property type="protein sequence ID" value="CAH1794763.1"/>
    <property type="molecule type" value="Genomic_DNA"/>
</dbReference>
<keyword evidence="1" id="KW-0893">Thyroid hormones biosynthesis</keyword>
<reference evidence="2" key="1">
    <citation type="submission" date="2022-03" db="EMBL/GenBank/DDBJ databases">
        <authorList>
            <person name="Martin C."/>
        </authorList>
    </citation>
    <scope>NUCLEOTIDE SEQUENCE</scope>
</reference>
<sequence>MVHMDDIVDMIERHRDFADFVFIYIHESHPTDGWVFNDIIKIKQHASLEERLDAARHLKERIPCPIYVDSMENEAMWSYAALPDRLVIVNNHIVEFIGKAGPFGFNTAAVCEWIDRHRD</sequence>
<dbReference type="PANTHER" id="PTHR11781">
    <property type="entry name" value="IODOTHYRONINE DEIODINASE"/>
    <property type="match status" value="1"/>
</dbReference>
<keyword evidence="1" id="KW-0560">Oxidoreductase</keyword>
<proteinExistence type="inferred from homology"/>
<dbReference type="Gene3D" id="3.40.30.10">
    <property type="entry name" value="Glutaredoxin"/>
    <property type="match status" value="1"/>
</dbReference>
<dbReference type="Proteomes" id="UP000749559">
    <property type="component" value="Unassembled WGS sequence"/>
</dbReference>
<dbReference type="InterPro" id="IPR000643">
    <property type="entry name" value="Iodothyronine_deiodinase"/>
</dbReference>
<evidence type="ECO:0000256" key="1">
    <source>
        <dbReference type="RuleBase" id="RU000676"/>
    </source>
</evidence>
<comment type="caution">
    <text evidence="2">The sequence shown here is derived from an EMBL/GenBank/DDBJ whole genome shotgun (WGS) entry which is preliminary data.</text>
</comment>